<evidence type="ECO:0000256" key="1">
    <source>
        <dbReference type="ARBA" id="ARBA00010641"/>
    </source>
</evidence>
<evidence type="ECO:0000256" key="2">
    <source>
        <dbReference type="ARBA" id="ARBA00023015"/>
    </source>
</evidence>
<dbReference type="OrthoDB" id="9789355at2"/>
<dbReference type="NCBIfam" id="TIGR02937">
    <property type="entry name" value="sigma70-ECF"/>
    <property type="match status" value="1"/>
</dbReference>
<dbReference type="EMBL" id="WBZB01000017">
    <property type="protein sequence ID" value="KAB3530547.1"/>
    <property type="molecule type" value="Genomic_DNA"/>
</dbReference>
<feature type="domain" description="RNA polymerase sigma factor 70 region 4 type 2" evidence="6">
    <location>
        <begin position="120"/>
        <end position="168"/>
    </location>
</feature>
<gene>
    <name evidence="7" type="ORF">F8153_06775</name>
</gene>
<dbReference type="PANTHER" id="PTHR43133">
    <property type="entry name" value="RNA POLYMERASE ECF-TYPE SIGMA FACTO"/>
    <property type="match status" value="1"/>
</dbReference>
<dbReference type="GO" id="GO:0003677">
    <property type="term" value="F:DNA binding"/>
    <property type="evidence" value="ECO:0007669"/>
    <property type="project" value="InterPro"/>
</dbReference>
<dbReference type="InterPro" id="IPR039425">
    <property type="entry name" value="RNA_pol_sigma-70-like"/>
</dbReference>
<dbReference type="InterPro" id="IPR007627">
    <property type="entry name" value="RNA_pol_sigma70_r2"/>
</dbReference>
<evidence type="ECO:0000256" key="3">
    <source>
        <dbReference type="ARBA" id="ARBA00023082"/>
    </source>
</evidence>
<keyword evidence="4" id="KW-0804">Transcription</keyword>
<keyword evidence="8" id="KW-1185">Reference proteome</keyword>
<dbReference type="GO" id="GO:0016987">
    <property type="term" value="F:sigma factor activity"/>
    <property type="evidence" value="ECO:0007669"/>
    <property type="project" value="UniProtKB-KW"/>
</dbReference>
<dbReference type="SUPFAM" id="SSF88659">
    <property type="entry name" value="Sigma3 and sigma4 domains of RNA polymerase sigma factors"/>
    <property type="match status" value="1"/>
</dbReference>
<proteinExistence type="inferred from homology"/>
<organism evidence="7 8">
    <name type="scientific">Alkaliphilus serpentinus</name>
    <dbReference type="NCBI Taxonomy" id="1482731"/>
    <lineage>
        <taxon>Bacteria</taxon>
        <taxon>Bacillati</taxon>
        <taxon>Bacillota</taxon>
        <taxon>Clostridia</taxon>
        <taxon>Peptostreptococcales</taxon>
        <taxon>Natronincolaceae</taxon>
        <taxon>Alkaliphilus</taxon>
    </lineage>
</organism>
<evidence type="ECO:0000313" key="8">
    <source>
        <dbReference type="Proteomes" id="UP000465601"/>
    </source>
</evidence>
<evidence type="ECO:0000256" key="4">
    <source>
        <dbReference type="ARBA" id="ARBA00023163"/>
    </source>
</evidence>
<dbReference type="InterPro" id="IPR036388">
    <property type="entry name" value="WH-like_DNA-bd_sf"/>
</dbReference>
<dbReference type="InterPro" id="IPR014284">
    <property type="entry name" value="RNA_pol_sigma-70_dom"/>
</dbReference>
<comment type="caution">
    <text evidence="7">The sequence shown here is derived from an EMBL/GenBank/DDBJ whole genome shotgun (WGS) entry which is preliminary data.</text>
</comment>
<evidence type="ECO:0000313" key="7">
    <source>
        <dbReference type="EMBL" id="KAB3530547.1"/>
    </source>
</evidence>
<reference evidence="7 8" key="1">
    <citation type="submission" date="2019-10" db="EMBL/GenBank/DDBJ databases">
        <title>Alkaliphilus serpentinus sp. nov. and Alkaliphilus pronyensis sp. nov., two novel anaerobic alkaliphilic species isolated from the serpentinized-hosted hydrothermal field of the Prony Bay (New Caledonia).</title>
        <authorList>
            <person name="Postec A."/>
        </authorList>
    </citation>
    <scope>NUCLEOTIDE SEQUENCE [LARGE SCALE GENOMIC DNA]</scope>
    <source>
        <strain evidence="7 8">LacT</strain>
    </source>
</reference>
<dbReference type="Gene3D" id="1.10.10.10">
    <property type="entry name" value="Winged helix-like DNA-binding domain superfamily/Winged helix DNA-binding domain"/>
    <property type="match status" value="1"/>
</dbReference>
<keyword evidence="2" id="KW-0805">Transcription regulation</keyword>
<dbReference type="PANTHER" id="PTHR43133:SF60">
    <property type="entry name" value="RNA POLYMERASE SIGMA FACTOR SIGV"/>
    <property type="match status" value="1"/>
</dbReference>
<evidence type="ECO:0000259" key="6">
    <source>
        <dbReference type="Pfam" id="PF08281"/>
    </source>
</evidence>
<evidence type="ECO:0000259" key="5">
    <source>
        <dbReference type="Pfam" id="PF04542"/>
    </source>
</evidence>
<comment type="similarity">
    <text evidence="1">Belongs to the sigma-70 factor family. ECF subfamily.</text>
</comment>
<dbReference type="AlphaFoldDB" id="A0A833HQ69"/>
<dbReference type="InterPro" id="IPR013324">
    <property type="entry name" value="RNA_pol_sigma_r3/r4-like"/>
</dbReference>
<dbReference type="Pfam" id="PF08281">
    <property type="entry name" value="Sigma70_r4_2"/>
    <property type="match status" value="1"/>
</dbReference>
<keyword evidence="3" id="KW-0731">Sigma factor</keyword>
<dbReference type="GO" id="GO:0006352">
    <property type="term" value="P:DNA-templated transcription initiation"/>
    <property type="evidence" value="ECO:0007669"/>
    <property type="project" value="InterPro"/>
</dbReference>
<protein>
    <submittedName>
        <fullName evidence="7">Sigma-70 family RNA polymerase sigma factor</fullName>
    </submittedName>
</protein>
<accession>A0A833HQ69</accession>
<dbReference type="Pfam" id="PF04542">
    <property type="entry name" value="Sigma70_r2"/>
    <property type="match status" value="1"/>
</dbReference>
<feature type="domain" description="RNA polymerase sigma-70 region 2" evidence="5">
    <location>
        <begin position="21"/>
        <end position="87"/>
    </location>
</feature>
<name>A0A833HQ69_9FIRM</name>
<dbReference type="Proteomes" id="UP000465601">
    <property type="component" value="Unassembled WGS sequence"/>
</dbReference>
<dbReference type="Gene3D" id="1.10.1740.10">
    <property type="match status" value="1"/>
</dbReference>
<dbReference type="InterPro" id="IPR013325">
    <property type="entry name" value="RNA_pol_sigma_r2"/>
</dbReference>
<sequence length="179" mass="21165">MNEERIIKEVLAGDIHAFSKLVEAYRKYVFAIINNIIRDPQETENIAQEVFIQAYSSLSTYQFKGFKTWIGRISTNKSIDYIRSKRKVQVIPLEYIDEREWLEDKPLEEEIIQREEVEAIKNLCEGIPQKYSNVLKKYYLQSLNCRRIAEEEGISIKTVESRLYRARNLLKVKWKEGGP</sequence>
<dbReference type="InterPro" id="IPR013249">
    <property type="entry name" value="RNA_pol_sigma70_r4_t2"/>
</dbReference>
<dbReference type="SUPFAM" id="SSF88946">
    <property type="entry name" value="Sigma2 domain of RNA polymerase sigma factors"/>
    <property type="match status" value="1"/>
</dbReference>